<dbReference type="Proteomes" id="UP000321150">
    <property type="component" value="Unassembled WGS sequence"/>
</dbReference>
<keyword evidence="1" id="KW-1133">Transmembrane helix</keyword>
<name>A0A511Y7T6_9FLAO</name>
<proteinExistence type="predicted"/>
<dbReference type="RefSeq" id="WP_307724876.1">
    <property type="nucleotide sequence ID" value="NZ_BJYI01000004.1"/>
</dbReference>
<organism evidence="2 3">
    <name type="scientific">Chryseobacterium lathyri</name>
    <dbReference type="NCBI Taxonomy" id="395933"/>
    <lineage>
        <taxon>Bacteria</taxon>
        <taxon>Pseudomonadati</taxon>
        <taxon>Bacteroidota</taxon>
        <taxon>Flavobacteriia</taxon>
        <taxon>Flavobacteriales</taxon>
        <taxon>Weeksellaceae</taxon>
        <taxon>Chryseobacterium group</taxon>
        <taxon>Chryseobacterium</taxon>
    </lineage>
</organism>
<dbReference type="AlphaFoldDB" id="A0A511Y7T6"/>
<feature type="transmembrane region" description="Helical" evidence="1">
    <location>
        <begin position="72"/>
        <end position="91"/>
    </location>
</feature>
<sequence>MKKIFFCIFIETKSLNMTPLLVMGISSLILGLALRYWINRRKFYRRGPAGAEGFSSYERSVIITLAERFGKWIAYALIILGIGFLWTAKTFKKDQERRQMSIEAYRK</sequence>
<dbReference type="EMBL" id="BJYI01000004">
    <property type="protein sequence ID" value="GEN71257.1"/>
    <property type="molecule type" value="Genomic_DNA"/>
</dbReference>
<comment type="caution">
    <text evidence="2">The sequence shown here is derived from an EMBL/GenBank/DDBJ whole genome shotgun (WGS) entry which is preliminary data.</text>
</comment>
<accession>A0A511Y7T6</accession>
<keyword evidence="1" id="KW-0472">Membrane</keyword>
<evidence type="ECO:0000256" key="1">
    <source>
        <dbReference type="SAM" id="Phobius"/>
    </source>
</evidence>
<evidence type="ECO:0008006" key="4">
    <source>
        <dbReference type="Google" id="ProtNLM"/>
    </source>
</evidence>
<feature type="transmembrane region" description="Helical" evidence="1">
    <location>
        <begin position="20"/>
        <end position="38"/>
    </location>
</feature>
<keyword evidence="1" id="KW-0812">Transmembrane</keyword>
<gene>
    <name evidence="2" type="ORF">CLA01_13290</name>
</gene>
<reference evidence="2 3" key="1">
    <citation type="submission" date="2019-07" db="EMBL/GenBank/DDBJ databases">
        <title>Whole genome shotgun sequence of Chryseobacterium lathyri NBRC 105250.</title>
        <authorList>
            <person name="Hosoyama A."/>
            <person name="Uohara A."/>
            <person name="Ohji S."/>
            <person name="Ichikawa N."/>
        </authorList>
    </citation>
    <scope>NUCLEOTIDE SEQUENCE [LARGE SCALE GENOMIC DNA]</scope>
    <source>
        <strain evidence="2 3">NBRC 105250</strain>
    </source>
</reference>
<evidence type="ECO:0000313" key="3">
    <source>
        <dbReference type="Proteomes" id="UP000321150"/>
    </source>
</evidence>
<protein>
    <recommendedName>
        <fullName evidence="4">Molybdenum ABC transporter permease</fullName>
    </recommendedName>
</protein>
<evidence type="ECO:0000313" key="2">
    <source>
        <dbReference type="EMBL" id="GEN71257.1"/>
    </source>
</evidence>